<gene>
    <name evidence="1" type="ORF">MM415A00966_0025</name>
    <name evidence="2" type="ORF">MM415B03226_0003</name>
</gene>
<accession>A0A6M3KAZ8</accession>
<organism evidence="1">
    <name type="scientific">viral metagenome</name>
    <dbReference type="NCBI Taxonomy" id="1070528"/>
    <lineage>
        <taxon>unclassified sequences</taxon>
        <taxon>metagenomes</taxon>
        <taxon>organismal metagenomes</taxon>
    </lineage>
</organism>
<proteinExistence type="predicted"/>
<dbReference type="EMBL" id="MT142360">
    <property type="protein sequence ID" value="QJA78956.1"/>
    <property type="molecule type" value="Genomic_DNA"/>
</dbReference>
<dbReference type="AlphaFoldDB" id="A0A6M3KAZ8"/>
<sequence length="92" mass="10516">MWRPEGWEQGRGITPTSRTLLYCIEEKPLKYRHPTEGEKGLFELGADAMLEALRREGKHTDGRAPTLSINIRPEQSGWLVFIPDKEDTNVGH</sequence>
<evidence type="ECO:0000313" key="2">
    <source>
        <dbReference type="EMBL" id="QJA91947.1"/>
    </source>
</evidence>
<reference evidence="1" key="1">
    <citation type="submission" date="2020-03" db="EMBL/GenBank/DDBJ databases">
        <title>The deep terrestrial virosphere.</title>
        <authorList>
            <person name="Holmfeldt K."/>
            <person name="Nilsson E."/>
            <person name="Simone D."/>
            <person name="Lopez-Fernandez M."/>
            <person name="Wu X."/>
            <person name="de Brujin I."/>
            <person name="Lundin D."/>
            <person name="Andersson A."/>
            <person name="Bertilsson S."/>
            <person name="Dopson M."/>
        </authorList>
    </citation>
    <scope>NUCLEOTIDE SEQUENCE</scope>
    <source>
        <strain evidence="1">MM415A00966</strain>
        <strain evidence="2">MM415B03226</strain>
    </source>
</reference>
<dbReference type="EMBL" id="MT143026">
    <property type="protein sequence ID" value="QJA91947.1"/>
    <property type="molecule type" value="Genomic_DNA"/>
</dbReference>
<protein>
    <submittedName>
        <fullName evidence="1">Uncharacterized protein</fullName>
    </submittedName>
</protein>
<name>A0A6M3KAZ8_9ZZZZ</name>
<evidence type="ECO:0000313" key="1">
    <source>
        <dbReference type="EMBL" id="QJA78956.1"/>
    </source>
</evidence>